<organism evidence="2 3">
    <name type="scientific">Kingdonia uniflora</name>
    <dbReference type="NCBI Taxonomy" id="39325"/>
    <lineage>
        <taxon>Eukaryota</taxon>
        <taxon>Viridiplantae</taxon>
        <taxon>Streptophyta</taxon>
        <taxon>Embryophyta</taxon>
        <taxon>Tracheophyta</taxon>
        <taxon>Spermatophyta</taxon>
        <taxon>Magnoliopsida</taxon>
        <taxon>Ranunculales</taxon>
        <taxon>Circaeasteraceae</taxon>
        <taxon>Kingdonia</taxon>
    </lineage>
</organism>
<feature type="region of interest" description="Disordered" evidence="1">
    <location>
        <begin position="30"/>
        <end position="72"/>
    </location>
</feature>
<name>A0A7J7L2S2_9MAGN</name>
<protein>
    <submittedName>
        <fullName evidence="2">Uncharacterized protein</fullName>
    </submittedName>
</protein>
<sequence length="89" mass="10398">MSKKRFLTIRDVDNQSPLLDFIENDPHLTPLYFDTEMPSEEQTPNTQNTSPQIPSLQMSTSSSKNPKQANKRTSDVWLWFTKYELLHPD</sequence>
<dbReference type="AlphaFoldDB" id="A0A7J7L2S2"/>
<evidence type="ECO:0000313" key="3">
    <source>
        <dbReference type="Proteomes" id="UP000541444"/>
    </source>
</evidence>
<evidence type="ECO:0000256" key="1">
    <source>
        <dbReference type="SAM" id="MobiDB-lite"/>
    </source>
</evidence>
<comment type="caution">
    <text evidence="2">The sequence shown here is derived from an EMBL/GenBank/DDBJ whole genome shotgun (WGS) entry which is preliminary data.</text>
</comment>
<reference evidence="2 3" key="1">
    <citation type="journal article" date="2020" name="IScience">
        <title>Genome Sequencing of the Endangered Kingdonia uniflora (Circaeasteraceae, Ranunculales) Reveals Potential Mechanisms of Evolutionary Specialization.</title>
        <authorList>
            <person name="Sun Y."/>
            <person name="Deng T."/>
            <person name="Zhang A."/>
            <person name="Moore M.J."/>
            <person name="Landis J.B."/>
            <person name="Lin N."/>
            <person name="Zhang H."/>
            <person name="Zhang X."/>
            <person name="Huang J."/>
            <person name="Zhang X."/>
            <person name="Sun H."/>
            <person name="Wang H."/>
        </authorList>
    </citation>
    <scope>NUCLEOTIDE SEQUENCE [LARGE SCALE GENOMIC DNA]</scope>
    <source>
        <strain evidence="2">TB1705</strain>
        <tissue evidence="2">Leaf</tissue>
    </source>
</reference>
<evidence type="ECO:0000313" key="2">
    <source>
        <dbReference type="EMBL" id="KAF6136862.1"/>
    </source>
</evidence>
<accession>A0A7J7L2S2</accession>
<dbReference type="EMBL" id="JACGCM010002669">
    <property type="protein sequence ID" value="KAF6136862.1"/>
    <property type="molecule type" value="Genomic_DNA"/>
</dbReference>
<gene>
    <name evidence="2" type="ORF">GIB67_043251</name>
</gene>
<feature type="compositionally biased region" description="Polar residues" evidence="1">
    <location>
        <begin position="40"/>
        <end position="68"/>
    </location>
</feature>
<proteinExistence type="predicted"/>
<keyword evidence="3" id="KW-1185">Reference proteome</keyword>
<dbReference type="Proteomes" id="UP000541444">
    <property type="component" value="Unassembled WGS sequence"/>
</dbReference>